<evidence type="ECO:0000313" key="8">
    <source>
        <dbReference type="Proteomes" id="UP000000490"/>
    </source>
</evidence>
<evidence type="ECO:0000256" key="3">
    <source>
        <dbReference type="ARBA" id="ARBA00038209"/>
    </source>
</evidence>
<feature type="domain" description="UDP-N-acetylglucosamine 2-epimerase" evidence="6">
    <location>
        <begin position="30"/>
        <end position="376"/>
    </location>
</feature>
<proteinExistence type="inferred from homology"/>
<organism evidence="7 8">
    <name type="scientific">Francisella salina</name>
    <dbReference type="NCBI Taxonomy" id="573569"/>
    <lineage>
        <taxon>Bacteria</taxon>
        <taxon>Pseudomonadati</taxon>
        <taxon>Pseudomonadota</taxon>
        <taxon>Gammaproteobacteria</taxon>
        <taxon>Thiotrichales</taxon>
        <taxon>Francisellaceae</taxon>
        <taxon>Francisella</taxon>
    </lineage>
</organism>
<dbReference type="Gene3D" id="3.40.50.2000">
    <property type="entry name" value="Glycogen Phosphorylase B"/>
    <property type="match status" value="2"/>
</dbReference>
<accession>A0ABM5M988</accession>
<evidence type="ECO:0000256" key="1">
    <source>
        <dbReference type="ARBA" id="ARBA00023235"/>
    </source>
</evidence>
<reference evidence="7" key="1">
    <citation type="submission" date="2011-05" db="EMBL/GenBank/DDBJ databases">
        <authorList>
            <person name="Kuske C.R."/>
            <person name="Challacombe J.F."/>
            <person name="Siddaramappa S."/>
            <person name="Petersen J.M."/>
            <person name="Bruce D.C."/>
        </authorList>
    </citation>
    <scope>NUCLEOTIDE SEQUENCE</scope>
    <source>
        <strain evidence="7">TX077308</strain>
    </source>
</reference>
<evidence type="ECO:0000313" key="7">
    <source>
        <dbReference type="EMBL" id="AEI35695.1"/>
    </source>
</evidence>
<dbReference type="Proteomes" id="UP000000490">
    <property type="component" value="Chromosome"/>
</dbReference>
<dbReference type="CDD" id="cd03786">
    <property type="entry name" value="GTB_UDP-GlcNAc_2-Epimerase"/>
    <property type="match status" value="1"/>
</dbReference>
<dbReference type="EMBL" id="CP002872">
    <property type="protein sequence ID" value="AEI35695.1"/>
    <property type="molecule type" value="Genomic_DNA"/>
</dbReference>
<comment type="catalytic activity">
    <reaction evidence="2">
        <text>UDP-N-acetyl-alpha-D-glucosamine = UDP-N-acetyl-alpha-D-mannosamine</text>
        <dbReference type="Rhea" id="RHEA:17213"/>
        <dbReference type="ChEBI" id="CHEBI:57705"/>
        <dbReference type="ChEBI" id="CHEBI:68623"/>
        <dbReference type="EC" id="5.1.3.14"/>
    </reaction>
</comment>
<evidence type="ECO:0000259" key="6">
    <source>
        <dbReference type="Pfam" id="PF02350"/>
    </source>
</evidence>
<dbReference type="InterPro" id="IPR003331">
    <property type="entry name" value="UDP_GlcNAc_Epimerase_2_dom"/>
</dbReference>
<name>A0ABM5M988_FRAST</name>
<dbReference type="PANTHER" id="PTHR43174:SF2">
    <property type="entry name" value="UDP-N-ACETYLGLUCOSAMINE 2-EPIMERASE"/>
    <property type="match status" value="1"/>
</dbReference>
<evidence type="ECO:0000256" key="2">
    <source>
        <dbReference type="ARBA" id="ARBA00036080"/>
    </source>
</evidence>
<comment type="similarity">
    <text evidence="3 5">Belongs to the UDP-N-acetylglucosamine 2-epimerase family.</text>
</comment>
<dbReference type="Pfam" id="PF02350">
    <property type="entry name" value="Epimerase_2"/>
    <property type="match status" value="1"/>
</dbReference>
<dbReference type="PANTHER" id="PTHR43174">
    <property type="entry name" value="UDP-N-ACETYLGLUCOSAMINE 2-EPIMERASE"/>
    <property type="match status" value="1"/>
</dbReference>
<dbReference type="RefSeq" id="WP_013922535.1">
    <property type="nucleotide sequence ID" value="NC_015696.1"/>
</dbReference>
<protein>
    <recommendedName>
        <fullName evidence="4">UDP-N-acetylglucosamine 2-epimerase (non-hydrolyzing)</fullName>
        <ecNumber evidence="4">5.1.3.14</ecNumber>
    </recommendedName>
</protein>
<dbReference type="EC" id="5.1.3.14" evidence="4"/>
<evidence type="ECO:0000256" key="5">
    <source>
        <dbReference type="RuleBase" id="RU003513"/>
    </source>
</evidence>
<dbReference type="NCBIfam" id="TIGR00236">
    <property type="entry name" value="wecB"/>
    <property type="match status" value="1"/>
</dbReference>
<gene>
    <name evidence="7" type="ordered locus">F7308_0768</name>
</gene>
<dbReference type="SUPFAM" id="SSF53756">
    <property type="entry name" value="UDP-Glycosyltransferase/glycogen phosphorylase"/>
    <property type="match status" value="1"/>
</dbReference>
<keyword evidence="1 5" id="KW-0413">Isomerase</keyword>
<evidence type="ECO:0000256" key="4">
    <source>
        <dbReference type="ARBA" id="ARBA00038858"/>
    </source>
</evidence>
<sequence>MKGKVLLVFGTRPEAIKMLPLVREFQKHAEVTDMKVCVTGQHRHMLDQILNLFEVVPDYDLNVMKPGQDLYDVTTKILLGMRDVLIDYKPDIVLVHGDTTTTLATSLACFYLQIRVGHVEAGLRTGNLYSPWPEEANRLLTTQISKFHFAPTEKNKENLIKEHIMDNKILVTGNTVIDALFMVLDQIKSKPELEQKTIDFIKKEGYLITDRKMVLVTGHRRENHGDGMLNICKALKTLAQSYPDVDFVYPVHLNPNVQKPVQDLLSDIDNVFLIKPLDYLPFVYLLSKCYLVLTDSGGIQEEAPSLGKPVLVMRDTTERPEAVDAGTIMLVGAETDSIAANVSRLLDHETHYNKMAYAHNPYGDGNASLKILHFIENWIRKIKG</sequence>
<keyword evidence="8" id="KW-1185">Reference proteome</keyword>
<dbReference type="InterPro" id="IPR029767">
    <property type="entry name" value="WecB-like"/>
</dbReference>
<dbReference type="GO" id="GO:0008761">
    <property type="term" value="F:UDP-N-acetylglucosamine 2-epimerase activity"/>
    <property type="evidence" value="ECO:0007669"/>
    <property type="project" value="UniProtKB-EC"/>
</dbReference>